<proteinExistence type="predicted"/>
<organism evidence="1">
    <name type="scientific">viral metagenome</name>
    <dbReference type="NCBI Taxonomy" id="1070528"/>
    <lineage>
        <taxon>unclassified sequences</taxon>
        <taxon>metagenomes</taxon>
        <taxon>organismal metagenomes</taxon>
    </lineage>
</organism>
<evidence type="ECO:0000313" key="1">
    <source>
        <dbReference type="EMBL" id="QHU02073.1"/>
    </source>
</evidence>
<reference evidence="1" key="1">
    <citation type="journal article" date="2020" name="Nature">
        <title>Giant virus diversity and host interactions through global metagenomics.</title>
        <authorList>
            <person name="Schulz F."/>
            <person name="Roux S."/>
            <person name="Paez-Espino D."/>
            <person name="Jungbluth S."/>
            <person name="Walsh D.A."/>
            <person name="Denef V.J."/>
            <person name="McMahon K.D."/>
            <person name="Konstantinidis K.T."/>
            <person name="Eloe-Fadrosh E.A."/>
            <person name="Kyrpides N.C."/>
            <person name="Woyke T."/>
        </authorList>
    </citation>
    <scope>NUCLEOTIDE SEQUENCE</scope>
    <source>
        <strain evidence="1">GVMAG-M-3300025880-56</strain>
    </source>
</reference>
<sequence length="201" mass="22766">MVKKISNDTLIDRSMVKLPIFDEKSLSKQGELFYDLKTDSLVIRIGEGWKFFPTTTEVKLAESAEDSLFSPLISGKIGNFSPTAPGKIGDFSPLSSAPPSYESSSTLYPNLSEDTTQATTVHKHEHIIRFSSLLTAEPNFRDIENKIIELNNKLSEHPNIKKIKLKNDFSFFEFLKNRFKNVKISPSGDIKFDIVKNKYLD</sequence>
<accession>A0A6C0J9W8</accession>
<protein>
    <submittedName>
        <fullName evidence="1">Uncharacterized protein</fullName>
    </submittedName>
</protein>
<dbReference type="AlphaFoldDB" id="A0A6C0J9W8"/>
<dbReference type="EMBL" id="MN740352">
    <property type="protein sequence ID" value="QHU02073.1"/>
    <property type="molecule type" value="Genomic_DNA"/>
</dbReference>
<name>A0A6C0J9W8_9ZZZZ</name>